<evidence type="ECO:0000313" key="3">
    <source>
        <dbReference type="EMBL" id="RLJ69603.1"/>
    </source>
</evidence>
<evidence type="ECO:0000313" key="4">
    <source>
        <dbReference type="EMBL" id="TFB28338.1"/>
    </source>
</evidence>
<feature type="signal peptide" evidence="1">
    <location>
        <begin position="1"/>
        <end position="24"/>
    </location>
</feature>
<dbReference type="PROSITE" id="PS51257">
    <property type="entry name" value="PROKAR_LIPOPROTEIN"/>
    <property type="match status" value="1"/>
</dbReference>
<dbReference type="EMBL" id="SOPX01000006">
    <property type="protein sequence ID" value="TFB28338.1"/>
    <property type="molecule type" value="Genomic_DNA"/>
</dbReference>
<dbReference type="OrthoDB" id="615056at2"/>
<evidence type="ECO:0000259" key="2">
    <source>
        <dbReference type="Pfam" id="PF14344"/>
    </source>
</evidence>
<evidence type="ECO:0000256" key="1">
    <source>
        <dbReference type="SAM" id="SignalP"/>
    </source>
</evidence>
<organism evidence="3 5">
    <name type="scientific">Pedobacter alluvionis</name>
    <dbReference type="NCBI Taxonomy" id="475253"/>
    <lineage>
        <taxon>Bacteria</taxon>
        <taxon>Pseudomonadati</taxon>
        <taxon>Bacteroidota</taxon>
        <taxon>Sphingobacteriia</taxon>
        <taxon>Sphingobacteriales</taxon>
        <taxon>Sphingobacteriaceae</taxon>
        <taxon>Pedobacter</taxon>
    </lineage>
</organism>
<keyword evidence="6" id="KW-1185">Reference proteome</keyword>
<accession>A0A497XLS4</accession>
<protein>
    <submittedName>
        <fullName evidence="4">DUF4397 domain-containing protein</fullName>
    </submittedName>
</protein>
<dbReference type="RefSeq" id="WP_134380765.1">
    <property type="nucleotide sequence ID" value="NZ_RCCK01000016.1"/>
</dbReference>
<keyword evidence="1" id="KW-0732">Signal</keyword>
<sequence length="577" mass="63255">MNKINYKCFSLLCFSMMLLFQACKKDKVDFETDNRVLTQNRTNSTTRIINVAGFNQVIANGDSLTNFIVREPNKPNSQQYPGTSYFPSNGQLGKTWFVPQDLFNAQETAKLDFTVRSYTPVFASNVKLDVKNDYSNPTDYFLLPTFAMDGQQEVVPVKRGVSVASKPDYFKIRIVNLSGTIKNPAVNSSGMQEDLSGAVSLAYADGTLVDAKTNNISSAIKTSEYIELPYGTYQFKILMADGRQMPALGAGLDAITLIDPPTSSIPVNLMNSTKQTYAPIQTYQPGGIYTILIAPQKFDYLINEVDETASTYQNSFQVISDNSPSANTTYFRVQGVNGLAAQNVSFKVDGKTITSNLAFGTAGAYTNLIQGSHTVEAVDASGKTIASTSQVLRPAQNYTAWLYPDQSDAPKILLVANDLSGVTYLGAEDDATYSRNQYYYFFFKRFLNLSTGNPYITFTQSNGQSSAGGNDNANAGVNLQPGLPLFERPYISNVYTQKAFEIMAYRSKPNVVPGIWANDIEVLKSDAFIADKNLYQKVGRGLPVQEPGIYTVGLIGQSGTGSTPANKARMIIIKHNK</sequence>
<gene>
    <name evidence="3" type="ORF">BCL90_5201</name>
    <name evidence="4" type="ORF">E3V97_22905</name>
</gene>
<reference evidence="4 6" key="2">
    <citation type="submission" date="2019-03" db="EMBL/GenBank/DDBJ databases">
        <authorList>
            <person name="He R.-H."/>
        </authorList>
    </citation>
    <scope>NUCLEOTIDE SEQUENCE [LARGE SCALE GENOMIC DNA]</scope>
    <source>
        <strain evidence="4 6">DSM 19624</strain>
    </source>
</reference>
<evidence type="ECO:0000313" key="6">
    <source>
        <dbReference type="Proteomes" id="UP000297429"/>
    </source>
</evidence>
<dbReference type="Proteomes" id="UP000273898">
    <property type="component" value="Unassembled WGS sequence"/>
</dbReference>
<dbReference type="Pfam" id="PF14344">
    <property type="entry name" value="DUF4397"/>
    <property type="match status" value="1"/>
</dbReference>
<dbReference type="InterPro" id="IPR025510">
    <property type="entry name" value="DUF4397"/>
</dbReference>
<dbReference type="Proteomes" id="UP000297429">
    <property type="component" value="Unassembled WGS sequence"/>
</dbReference>
<feature type="chain" id="PRO_5044605360" evidence="1">
    <location>
        <begin position="25"/>
        <end position="577"/>
    </location>
</feature>
<evidence type="ECO:0000313" key="5">
    <source>
        <dbReference type="Proteomes" id="UP000273898"/>
    </source>
</evidence>
<dbReference type="AlphaFoldDB" id="A0A497XLS4"/>
<reference evidence="3 5" key="1">
    <citation type="submission" date="2018-10" db="EMBL/GenBank/DDBJ databases">
        <title>Genomic Encyclopedia of Archaeal and Bacterial Type Strains, Phase II (KMG-II): from individual species to whole genera.</title>
        <authorList>
            <person name="Goeker M."/>
        </authorList>
    </citation>
    <scope>NUCLEOTIDE SEQUENCE [LARGE SCALE GENOMIC DNA]</scope>
    <source>
        <strain evidence="3 5">DSM 19624</strain>
    </source>
</reference>
<name>A0A497XLS4_9SPHI</name>
<dbReference type="EMBL" id="RCCK01000016">
    <property type="protein sequence ID" value="RLJ69603.1"/>
    <property type="molecule type" value="Genomic_DNA"/>
</dbReference>
<comment type="caution">
    <text evidence="3">The sequence shown here is derived from an EMBL/GenBank/DDBJ whole genome shotgun (WGS) entry which is preliminary data.</text>
</comment>
<feature type="domain" description="DUF4397" evidence="2">
    <location>
        <begin position="340"/>
        <end position="421"/>
    </location>
</feature>
<proteinExistence type="predicted"/>